<evidence type="ECO:0000256" key="2">
    <source>
        <dbReference type="ARBA" id="ARBA00023125"/>
    </source>
</evidence>
<sequence>MNPQVFHPDFCLSEYVQCYWDLQGDLGSTPRKNTIVSDGTIKLIFHYGDTYINHREDGQQVLLPKFFLVGQLTKPFVVEPIGITGSFVVRFHPNGFLPFSTIPIKDMENEVVTLDRLFGAKGIELGEKILNSITTTERISFIEEFLVEQLSDRAALDFVVKSAIQTIQFKKGNFKISEFSRHLNIDRRQLGRKFSSNVGLSPKQLSKTIRIQTVLKTLLSQNIDSLTDLAYQNDYFDQAHFIKEFKEFTGLTPKKFYGENLKMSLIFDTIT</sequence>
<dbReference type="Gene3D" id="1.10.10.60">
    <property type="entry name" value="Homeodomain-like"/>
    <property type="match status" value="1"/>
</dbReference>
<dbReference type="Pfam" id="PF20240">
    <property type="entry name" value="DUF6597"/>
    <property type="match status" value="1"/>
</dbReference>
<comment type="caution">
    <text evidence="5">The sequence shown here is derived from an EMBL/GenBank/DDBJ whole genome shotgun (WGS) entry which is preliminary data.</text>
</comment>
<keyword evidence="1" id="KW-0805">Transcription regulation</keyword>
<dbReference type="EMBL" id="BTPD01000020">
    <property type="protein sequence ID" value="GMQ31534.1"/>
    <property type="molecule type" value="Genomic_DNA"/>
</dbReference>
<dbReference type="Pfam" id="PF12833">
    <property type="entry name" value="HTH_18"/>
    <property type="match status" value="1"/>
</dbReference>
<evidence type="ECO:0000313" key="5">
    <source>
        <dbReference type="EMBL" id="GMQ31534.1"/>
    </source>
</evidence>
<keyword evidence="6" id="KW-1185">Reference proteome</keyword>
<evidence type="ECO:0000256" key="1">
    <source>
        <dbReference type="ARBA" id="ARBA00023015"/>
    </source>
</evidence>
<dbReference type="InterPro" id="IPR046532">
    <property type="entry name" value="DUF6597"/>
</dbReference>
<keyword evidence="3" id="KW-0804">Transcription</keyword>
<dbReference type="PANTHER" id="PTHR46796:SF13">
    <property type="entry name" value="HTH-TYPE TRANSCRIPTIONAL ACTIVATOR RHAS"/>
    <property type="match status" value="1"/>
</dbReference>
<dbReference type="SMART" id="SM00342">
    <property type="entry name" value="HTH_ARAC"/>
    <property type="match status" value="1"/>
</dbReference>
<organism evidence="5 6">
    <name type="scientific">Algoriphagus confluentis</name>
    <dbReference type="NCBI Taxonomy" id="1697556"/>
    <lineage>
        <taxon>Bacteria</taxon>
        <taxon>Pseudomonadati</taxon>
        <taxon>Bacteroidota</taxon>
        <taxon>Cytophagia</taxon>
        <taxon>Cytophagales</taxon>
        <taxon>Cyclobacteriaceae</taxon>
        <taxon>Algoriphagus</taxon>
    </lineage>
</organism>
<accession>A0ABQ6PU89</accession>
<dbReference type="PROSITE" id="PS01124">
    <property type="entry name" value="HTH_ARAC_FAMILY_2"/>
    <property type="match status" value="1"/>
</dbReference>
<reference evidence="5 6" key="1">
    <citation type="submission" date="2023-08" db="EMBL/GenBank/DDBJ databases">
        <title>Draft genome sequence of Algoriphagus confluentis.</title>
        <authorList>
            <person name="Takatani N."/>
            <person name="Hosokawa M."/>
            <person name="Sawabe T."/>
        </authorList>
    </citation>
    <scope>NUCLEOTIDE SEQUENCE [LARGE SCALE GENOMIC DNA]</scope>
    <source>
        <strain evidence="5 6">NBRC 111222</strain>
    </source>
</reference>
<dbReference type="SUPFAM" id="SSF46689">
    <property type="entry name" value="Homeodomain-like"/>
    <property type="match status" value="1"/>
</dbReference>
<gene>
    <name evidence="5" type="ORF">Aconfl_41790</name>
</gene>
<dbReference type="InterPro" id="IPR009057">
    <property type="entry name" value="Homeodomain-like_sf"/>
</dbReference>
<dbReference type="RefSeq" id="WP_338226298.1">
    <property type="nucleotide sequence ID" value="NZ_BTPD01000020.1"/>
</dbReference>
<evidence type="ECO:0000313" key="6">
    <source>
        <dbReference type="Proteomes" id="UP001338309"/>
    </source>
</evidence>
<dbReference type="Proteomes" id="UP001338309">
    <property type="component" value="Unassembled WGS sequence"/>
</dbReference>
<name>A0ABQ6PU89_9BACT</name>
<feature type="domain" description="HTH araC/xylS-type" evidence="4">
    <location>
        <begin position="153"/>
        <end position="259"/>
    </location>
</feature>
<dbReference type="InterPro" id="IPR050204">
    <property type="entry name" value="AraC_XylS_family_regulators"/>
</dbReference>
<dbReference type="InterPro" id="IPR018060">
    <property type="entry name" value="HTH_AraC"/>
</dbReference>
<keyword evidence="2" id="KW-0238">DNA-binding</keyword>
<dbReference type="PANTHER" id="PTHR46796">
    <property type="entry name" value="HTH-TYPE TRANSCRIPTIONAL ACTIVATOR RHAS-RELATED"/>
    <property type="match status" value="1"/>
</dbReference>
<proteinExistence type="predicted"/>
<evidence type="ECO:0000256" key="3">
    <source>
        <dbReference type="ARBA" id="ARBA00023163"/>
    </source>
</evidence>
<evidence type="ECO:0000259" key="4">
    <source>
        <dbReference type="PROSITE" id="PS01124"/>
    </source>
</evidence>
<protein>
    <submittedName>
        <fullName evidence="5">AraC family transcriptional regulator</fullName>
    </submittedName>
</protein>